<dbReference type="EMBL" id="LAUZ02000116">
    <property type="protein sequence ID" value="KKE99202.1"/>
    <property type="molecule type" value="Genomic_DNA"/>
</dbReference>
<dbReference type="AlphaFoldDB" id="A0A0M2JX62"/>
<protein>
    <recommendedName>
        <fullName evidence="1">Fido domain-containing protein</fullName>
    </recommendedName>
</protein>
<feature type="domain" description="Fido" evidence="1">
    <location>
        <begin position="15"/>
        <end position="80"/>
    </location>
</feature>
<reference evidence="2 3" key="1">
    <citation type="journal article" date="2015" name="Genome Announc.">
        <title>Draft Genome Sequence of Mycobacterium obuense Strain UC1, Isolated from Patient Sputum.</title>
        <authorList>
            <person name="Greninger A.L."/>
            <person name="Cunningham G."/>
            <person name="Hsu E.D."/>
            <person name="Yu J.M."/>
            <person name="Chiu C.Y."/>
            <person name="Miller S."/>
        </authorList>
    </citation>
    <scope>NUCLEOTIDE SEQUENCE [LARGE SCALE GENOMIC DNA]</scope>
    <source>
        <strain evidence="2 3">UC1</strain>
    </source>
</reference>
<comment type="caution">
    <text evidence="2">The sequence shown here is derived from an EMBL/GenBank/DDBJ whole genome shotgun (WGS) entry which is preliminary data.</text>
</comment>
<dbReference type="InterPro" id="IPR003812">
    <property type="entry name" value="Fido"/>
</dbReference>
<dbReference type="Proteomes" id="UP000034150">
    <property type="component" value="Unassembled WGS sequence"/>
</dbReference>
<dbReference type="PATRIC" id="fig|1807.13.peg.5665"/>
<proteinExistence type="predicted"/>
<keyword evidence="3" id="KW-1185">Reference proteome</keyword>
<evidence type="ECO:0000313" key="3">
    <source>
        <dbReference type="Proteomes" id="UP000034150"/>
    </source>
</evidence>
<organism evidence="2 3">
    <name type="scientific">Mycolicibacterium obuense</name>
    <dbReference type="NCBI Taxonomy" id="1807"/>
    <lineage>
        <taxon>Bacteria</taxon>
        <taxon>Bacillati</taxon>
        <taxon>Actinomycetota</taxon>
        <taxon>Actinomycetes</taxon>
        <taxon>Mycobacteriales</taxon>
        <taxon>Mycobacteriaceae</taxon>
        <taxon>Mycolicibacterium</taxon>
    </lineage>
</organism>
<dbReference type="Gene3D" id="1.20.120.1870">
    <property type="entry name" value="Fic/DOC protein, Fido domain"/>
    <property type="match status" value="1"/>
</dbReference>
<evidence type="ECO:0000259" key="1">
    <source>
        <dbReference type="Pfam" id="PF02661"/>
    </source>
</evidence>
<sequence>MPTPEEVELVIAGVLGSPPRMADRGLLAACVARPAVQFDGQDAYPRVWDKAAALLHSVATSHCLREENVMAGWAACWLLLGLNDHHLSPDLDAAAATDFLREVGADELTWQQIAERLPEFAR</sequence>
<dbReference type="InterPro" id="IPR053737">
    <property type="entry name" value="Type_II_TA_Toxin"/>
</dbReference>
<name>A0A0M2JX62_9MYCO</name>
<evidence type="ECO:0000313" key="2">
    <source>
        <dbReference type="EMBL" id="KKE99202.1"/>
    </source>
</evidence>
<gene>
    <name evidence="2" type="ORF">WN67_25315</name>
</gene>
<accession>A0A0M2JX62</accession>
<dbReference type="Pfam" id="PF02661">
    <property type="entry name" value="Fic"/>
    <property type="match status" value="1"/>
</dbReference>